<evidence type="ECO:0000256" key="1">
    <source>
        <dbReference type="SAM" id="SignalP"/>
    </source>
</evidence>
<dbReference type="PANTHER" id="PTHR42852:SF13">
    <property type="entry name" value="PROTEIN DIPZ"/>
    <property type="match status" value="1"/>
</dbReference>
<dbReference type="InterPro" id="IPR000866">
    <property type="entry name" value="AhpC/TSA"/>
</dbReference>
<dbReference type="Pfam" id="PF00578">
    <property type="entry name" value="AhpC-TSA"/>
    <property type="match status" value="1"/>
</dbReference>
<dbReference type="PANTHER" id="PTHR42852">
    <property type="entry name" value="THIOL:DISULFIDE INTERCHANGE PROTEIN DSBE"/>
    <property type="match status" value="1"/>
</dbReference>
<name>A0A9J7BHA0_9BACT</name>
<keyword evidence="4" id="KW-1185">Reference proteome</keyword>
<dbReference type="Gene3D" id="3.40.30.10">
    <property type="entry name" value="Glutaredoxin"/>
    <property type="match status" value="1"/>
</dbReference>
<dbReference type="GO" id="GO:0016491">
    <property type="term" value="F:oxidoreductase activity"/>
    <property type="evidence" value="ECO:0007669"/>
    <property type="project" value="InterPro"/>
</dbReference>
<reference evidence="3" key="1">
    <citation type="submission" date="2021-04" db="EMBL/GenBank/DDBJ databases">
        <title>Phylogenetic analysis of Acidobacteriaceae.</title>
        <authorList>
            <person name="Qiu L."/>
            <person name="Zhang Q."/>
        </authorList>
    </citation>
    <scope>NUCLEOTIDE SEQUENCE</scope>
    <source>
        <strain evidence="3">DSM 25168</strain>
    </source>
</reference>
<dbReference type="KEGG" id="orp:MOP44_17435"/>
<dbReference type="GO" id="GO:0016209">
    <property type="term" value="F:antioxidant activity"/>
    <property type="evidence" value="ECO:0007669"/>
    <property type="project" value="InterPro"/>
</dbReference>
<dbReference type="AlphaFoldDB" id="A0A9J7BHA0"/>
<dbReference type="Proteomes" id="UP001059380">
    <property type="component" value="Chromosome"/>
</dbReference>
<proteinExistence type="predicted"/>
<protein>
    <submittedName>
        <fullName evidence="3">TlpA family protein disulfide reductase</fullName>
    </submittedName>
</protein>
<dbReference type="SUPFAM" id="SSF52833">
    <property type="entry name" value="Thioredoxin-like"/>
    <property type="match status" value="1"/>
</dbReference>
<evidence type="ECO:0000313" key="4">
    <source>
        <dbReference type="Proteomes" id="UP001059380"/>
    </source>
</evidence>
<organism evidence="3 4">
    <name type="scientific">Occallatibacter riparius</name>
    <dbReference type="NCBI Taxonomy" id="1002689"/>
    <lineage>
        <taxon>Bacteria</taxon>
        <taxon>Pseudomonadati</taxon>
        <taxon>Acidobacteriota</taxon>
        <taxon>Terriglobia</taxon>
        <taxon>Terriglobales</taxon>
        <taxon>Acidobacteriaceae</taxon>
        <taxon>Occallatibacter</taxon>
    </lineage>
</organism>
<dbReference type="RefSeq" id="WP_260791532.1">
    <property type="nucleotide sequence ID" value="NZ_CP093313.1"/>
</dbReference>
<evidence type="ECO:0000259" key="2">
    <source>
        <dbReference type="PROSITE" id="PS51352"/>
    </source>
</evidence>
<dbReference type="EMBL" id="CP093313">
    <property type="protein sequence ID" value="UWZ82348.1"/>
    <property type="molecule type" value="Genomic_DNA"/>
</dbReference>
<evidence type="ECO:0000313" key="3">
    <source>
        <dbReference type="EMBL" id="UWZ82348.1"/>
    </source>
</evidence>
<gene>
    <name evidence="3" type="ORF">MOP44_17435</name>
</gene>
<keyword evidence="1" id="KW-0732">Signal</keyword>
<feature type="domain" description="Thioredoxin" evidence="2">
    <location>
        <begin position="222"/>
        <end position="363"/>
    </location>
</feature>
<accession>A0A9J7BHA0</accession>
<dbReference type="CDD" id="cd02966">
    <property type="entry name" value="TlpA_like_family"/>
    <property type="match status" value="1"/>
</dbReference>
<dbReference type="InterPro" id="IPR050553">
    <property type="entry name" value="Thioredoxin_ResA/DsbE_sf"/>
</dbReference>
<sequence length="370" mass="40211">MVRSLVLFLVCAASSLAAQSRVDLLKQVADHYNNSDSFSVKGTASALMPGSSWRVTYDFDTEGAQPAFLPLDLRKPSIQVLSQMGNMKQALAVPGTTDPLPQKFTVQLLPLGQYNAIAMKLTDAQKIGAESVTVDGRSYSCEIIDATYDYSPAFKPNSAIEHKRFWIDPATLIVLRETRSMPDHPGSEWTGTVTSFSFNLPPSETILKALARFATLPKDRPEWVGRSLPDLALAQLSGPQIKLATLKGKPVLLDFWGSYCAPCNRTTLHAQELQQRYKSSALIVLTFTQDTAADARAWTGYNHVTLPVLLDPDGTAFKALDIQGVPVAILVGADGKIVHYWVGLDDLASMDSSIAEILSAHAAATSKSRE</sequence>
<dbReference type="InterPro" id="IPR013766">
    <property type="entry name" value="Thioredoxin_domain"/>
</dbReference>
<feature type="signal peptide" evidence="1">
    <location>
        <begin position="1"/>
        <end position="17"/>
    </location>
</feature>
<dbReference type="InterPro" id="IPR036249">
    <property type="entry name" value="Thioredoxin-like_sf"/>
</dbReference>
<dbReference type="PROSITE" id="PS51352">
    <property type="entry name" value="THIOREDOXIN_2"/>
    <property type="match status" value="1"/>
</dbReference>
<feature type="chain" id="PRO_5039886802" evidence="1">
    <location>
        <begin position="18"/>
        <end position="370"/>
    </location>
</feature>